<feature type="domain" description="Prepilin peptidase A24 N-terminal" evidence="9">
    <location>
        <begin position="11"/>
        <end position="93"/>
    </location>
</feature>
<evidence type="ECO:0000256" key="2">
    <source>
        <dbReference type="ARBA" id="ARBA00005801"/>
    </source>
</evidence>
<dbReference type="RefSeq" id="WP_036183999.1">
    <property type="nucleotide sequence ID" value="NZ_AVDA01000005.1"/>
</dbReference>
<evidence type="ECO:0000256" key="5">
    <source>
        <dbReference type="ARBA" id="ARBA00022989"/>
    </source>
</evidence>
<dbReference type="PANTHER" id="PTHR30487">
    <property type="entry name" value="TYPE 4 PREPILIN-LIKE PROTEINS LEADER PEPTIDE-PROCESSING ENZYME"/>
    <property type="match status" value="1"/>
</dbReference>
<dbReference type="Gene3D" id="1.20.120.1220">
    <property type="match status" value="1"/>
</dbReference>
<dbReference type="GO" id="GO:0005886">
    <property type="term" value="C:plasma membrane"/>
    <property type="evidence" value="ECO:0007669"/>
    <property type="project" value="UniProtKB-SubCell"/>
</dbReference>
<feature type="transmembrane region" description="Helical" evidence="7">
    <location>
        <begin position="73"/>
        <end position="94"/>
    </location>
</feature>
<feature type="transmembrane region" description="Helical" evidence="7">
    <location>
        <begin position="5"/>
        <end position="23"/>
    </location>
</feature>
<evidence type="ECO:0000256" key="1">
    <source>
        <dbReference type="ARBA" id="ARBA00004651"/>
    </source>
</evidence>
<feature type="transmembrane region" description="Helical" evidence="7">
    <location>
        <begin position="43"/>
        <end position="61"/>
    </location>
</feature>
<evidence type="ECO:0000256" key="7">
    <source>
        <dbReference type="SAM" id="Phobius"/>
    </source>
</evidence>
<dbReference type="InterPro" id="IPR050882">
    <property type="entry name" value="Prepilin_peptidase/N-MTase"/>
</dbReference>
<feature type="transmembrane region" description="Helical" evidence="7">
    <location>
        <begin position="127"/>
        <end position="144"/>
    </location>
</feature>
<reference evidence="10 11" key="1">
    <citation type="submission" date="2014-02" db="EMBL/GenBank/DDBJ databases">
        <title>Draft genome sequence of Lysinibacillus manganicus DSM 26584T.</title>
        <authorList>
            <person name="Zhang F."/>
            <person name="Wang G."/>
            <person name="Zhang L."/>
        </authorList>
    </citation>
    <scope>NUCLEOTIDE SEQUENCE [LARGE SCALE GENOMIC DNA]</scope>
    <source>
        <strain evidence="10 11">DSM 26584</strain>
    </source>
</reference>
<dbReference type="Pfam" id="PF06750">
    <property type="entry name" value="A24_N_bact"/>
    <property type="match status" value="1"/>
</dbReference>
<dbReference type="AlphaFoldDB" id="A0A0A3I7Z3"/>
<evidence type="ECO:0000256" key="3">
    <source>
        <dbReference type="ARBA" id="ARBA00022475"/>
    </source>
</evidence>
<dbReference type="EMBL" id="JPVN01000005">
    <property type="protein sequence ID" value="KGR79640.1"/>
    <property type="molecule type" value="Genomic_DNA"/>
</dbReference>
<keyword evidence="4 7" id="KW-0812">Transmembrane</keyword>
<comment type="subcellular location">
    <subcellularLocation>
        <location evidence="1">Cell membrane</location>
        <topology evidence="1">Multi-pass membrane protein</topology>
    </subcellularLocation>
</comment>
<evidence type="ECO:0000256" key="6">
    <source>
        <dbReference type="ARBA" id="ARBA00023136"/>
    </source>
</evidence>
<dbReference type="GO" id="GO:0004190">
    <property type="term" value="F:aspartic-type endopeptidase activity"/>
    <property type="evidence" value="ECO:0007669"/>
    <property type="project" value="InterPro"/>
</dbReference>
<dbReference type="PANTHER" id="PTHR30487:SF0">
    <property type="entry name" value="PREPILIN LEADER PEPTIDASE_N-METHYLTRANSFERASE-RELATED"/>
    <property type="match status" value="1"/>
</dbReference>
<feature type="domain" description="Prepilin type IV endopeptidase peptidase" evidence="8">
    <location>
        <begin position="104"/>
        <end position="207"/>
    </location>
</feature>
<sequence>MEYVILIFAFLFGMIFGSFYNVVGLRIPLKMSIAYPPSHCTNCMHRLSVLDLIPIFSYIFLRGKCRYCGAKVSPIYMATELFTGILFAFAYWQLGFTPELVVALLFISLLAIIVVSDIAYMIIPDKVLLFFLPLLALGRFFAPSDPWWDSLLGPVVGFTVLFLVALLSKGGMGGGDIKLFFLIGLALGTIGTLVTLFFASVIGMIVGFVILKVRGQDRKQPIPFGPSIALAAIIVYFYGDQIIEWYISIL</sequence>
<dbReference type="OrthoDB" id="9789291at2"/>
<evidence type="ECO:0000313" key="10">
    <source>
        <dbReference type="EMBL" id="KGR79640.1"/>
    </source>
</evidence>
<dbReference type="InterPro" id="IPR000045">
    <property type="entry name" value="Prepilin_IV_endopep_pep"/>
</dbReference>
<protein>
    <submittedName>
        <fullName evidence="10">Prepilin peptidase</fullName>
    </submittedName>
</protein>
<dbReference type="InterPro" id="IPR010627">
    <property type="entry name" value="Prepilin_pept_A24_N"/>
</dbReference>
<keyword evidence="3" id="KW-1003">Cell membrane</keyword>
<keyword evidence="11" id="KW-1185">Reference proteome</keyword>
<evidence type="ECO:0000256" key="4">
    <source>
        <dbReference type="ARBA" id="ARBA00022692"/>
    </source>
</evidence>
<evidence type="ECO:0000313" key="11">
    <source>
        <dbReference type="Proteomes" id="UP000030416"/>
    </source>
</evidence>
<keyword evidence="5 7" id="KW-1133">Transmembrane helix</keyword>
<dbReference type="STRING" id="1384049.CD29_05955"/>
<dbReference type="GO" id="GO:0006465">
    <property type="term" value="P:signal peptide processing"/>
    <property type="evidence" value="ECO:0007669"/>
    <property type="project" value="TreeGrafter"/>
</dbReference>
<comment type="caution">
    <text evidence="10">The sequence shown here is derived from an EMBL/GenBank/DDBJ whole genome shotgun (WGS) entry which is preliminary data.</text>
</comment>
<proteinExistence type="inferred from homology"/>
<feature type="transmembrane region" description="Helical" evidence="7">
    <location>
        <begin position="179"/>
        <end position="210"/>
    </location>
</feature>
<feature type="transmembrane region" description="Helical" evidence="7">
    <location>
        <begin position="222"/>
        <end position="239"/>
    </location>
</feature>
<feature type="transmembrane region" description="Helical" evidence="7">
    <location>
        <begin position="150"/>
        <end position="167"/>
    </location>
</feature>
<dbReference type="eggNOG" id="COG1989">
    <property type="taxonomic scope" value="Bacteria"/>
</dbReference>
<dbReference type="Pfam" id="PF01478">
    <property type="entry name" value="Peptidase_A24"/>
    <property type="match status" value="1"/>
</dbReference>
<accession>A0A0A3I7Z3</accession>
<evidence type="ECO:0000259" key="8">
    <source>
        <dbReference type="Pfam" id="PF01478"/>
    </source>
</evidence>
<organism evidence="10 11">
    <name type="scientific">Ureibacillus manganicus DSM 26584</name>
    <dbReference type="NCBI Taxonomy" id="1384049"/>
    <lineage>
        <taxon>Bacteria</taxon>
        <taxon>Bacillati</taxon>
        <taxon>Bacillota</taxon>
        <taxon>Bacilli</taxon>
        <taxon>Bacillales</taxon>
        <taxon>Caryophanaceae</taxon>
        <taxon>Ureibacillus</taxon>
    </lineage>
</organism>
<gene>
    <name evidence="10" type="ORF">CD29_05955</name>
</gene>
<dbReference type="Proteomes" id="UP000030416">
    <property type="component" value="Unassembled WGS sequence"/>
</dbReference>
<evidence type="ECO:0000259" key="9">
    <source>
        <dbReference type="Pfam" id="PF06750"/>
    </source>
</evidence>
<keyword evidence="6 7" id="KW-0472">Membrane</keyword>
<feature type="transmembrane region" description="Helical" evidence="7">
    <location>
        <begin position="100"/>
        <end position="120"/>
    </location>
</feature>
<name>A0A0A3I7Z3_9BACL</name>
<comment type="similarity">
    <text evidence="2">Belongs to the peptidase A24 family.</text>
</comment>